<dbReference type="GO" id="GO:0005525">
    <property type="term" value="F:GTP binding"/>
    <property type="evidence" value="ECO:0007669"/>
    <property type="project" value="UniProtKB-KW"/>
</dbReference>
<feature type="transmembrane region" description="Helical" evidence="12">
    <location>
        <begin position="304"/>
        <end position="328"/>
    </location>
</feature>
<accession>A0A381PCB0</accession>
<feature type="transmembrane region" description="Helical" evidence="12">
    <location>
        <begin position="354"/>
        <end position="372"/>
    </location>
</feature>
<keyword evidence="7 12" id="KW-1133">Transmembrane helix</keyword>
<dbReference type="PROSITE" id="PS51711">
    <property type="entry name" value="G_FEOB"/>
    <property type="match status" value="1"/>
</dbReference>
<dbReference type="Pfam" id="PF07664">
    <property type="entry name" value="FeoB_C"/>
    <property type="match status" value="1"/>
</dbReference>
<dbReference type="PANTHER" id="PTHR43185">
    <property type="entry name" value="FERROUS IRON TRANSPORT PROTEIN B"/>
    <property type="match status" value="1"/>
</dbReference>
<dbReference type="NCBIfam" id="TIGR00437">
    <property type="entry name" value="feoB"/>
    <property type="match status" value="1"/>
</dbReference>
<dbReference type="InterPro" id="IPR011642">
    <property type="entry name" value="Gate_dom"/>
</dbReference>
<proteinExistence type="predicted"/>
<comment type="subcellular location">
    <subcellularLocation>
        <location evidence="1">Cell membrane</location>
        <topology evidence="1">Multi-pass membrane protein</topology>
    </subcellularLocation>
</comment>
<dbReference type="CDD" id="cd01879">
    <property type="entry name" value="FeoB"/>
    <property type="match status" value="1"/>
</dbReference>
<evidence type="ECO:0000256" key="6">
    <source>
        <dbReference type="ARBA" id="ARBA00022741"/>
    </source>
</evidence>
<gene>
    <name evidence="14" type="ORF">METZ01_LOCUS15987</name>
</gene>
<keyword evidence="8" id="KW-0408">Iron</keyword>
<feature type="domain" description="FeoB-type G" evidence="13">
    <location>
        <begin position="18"/>
        <end position="186"/>
    </location>
</feature>
<dbReference type="GO" id="GO:0005886">
    <property type="term" value="C:plasma membrane"/>
    <property type="evidence" value="ECO:0007669"/>
    <property type="project" value="UniProtKB-SubCell"/>
</dbReference>
<feature type="transmembrane region" description="Helical" evidence="12">
    <location>
        <begin position="615"/>
        <end position="635"/>
    </location>
</feature>
<evidence type="ECO:0000259" key="13">
    <source>
        <dbReference type="PROSITE" id="PS51711"/>
    </source>
</evidence>
<feature type="transmembrane region" description="Helical" evidence="12">
    <location>
        <begin position="420"/>
        <end position="443"/>
    </location>
</feature>
<dbReference type="PANTHER" id="PTHR43185:SF1">
    <property type="entry name" value="FE(2+) TRANSPORTER FEOB"/>
    <property type="match status" value="1"/>
</dbReference>
<dbReference type="InterPro" id="IPR006073">
    <property type="entry name" value="GTP-bd"/>
</dbReference>
<dbReference type="Gene3D" id="3.40.50.300">
    <property type="entry name" value="P-loop containing nucleotide triphosphate hydrolases"/>
    <property type="match status" value="1"/>
</dbReference>
<evidence type="ECO:0000256" key="8">
    <source>
        <dbReference type="ARBA" id="ARBA00023004"/>
    </source>
</evidence>
<dbReference type="InterPro" id="IPR027417">
    <property type="entry name" value="P-loop_NTPase"/>
</dbReference>
<dbReference type="InterPro" id="IPR011640">
    <property type="entry name" value="Fe2_transport_prot_B_C"/>
</dbReference>
<dbReference type="GO" id="GO:0015093">
    <property type="term" value="F:ferrous iron transmembrane transporter activity"/>
    <property type="evidence" value="ECO:0007669"/>
    <property type="project" value="InterPro"/>
</dbReference>
<evidence type="ECO:0000256" key="12">
    <source>
        <dbReference type="SAM" id="Phobius"/>
    </source>
</evidence>
<dbReference type="EMBL" id="UINC01000909">
    <property type="protein sequence ID" value="SUZ63133.1"/>
    <property type="molecule type" value="Genomic_DNA"/>
</dbReference>
<keyword evidence="5 12" id="KW-0812">Transmembrane</keyword>
<evidence type="ECO:0000256" key="10">
    <source>
        <dbReference type="ARBA" id="ARBA00023134"/>
    </source>
</evidence>
<dbReference type="PRINTS" id="PR00326">
    <property type="entry name" value="GTP1OBG"/>
</dbReference>
<sequence>MAEGTTPTSSLAENKVRLPLIALIGPPNSGKTTLFNHLTGLRQKVANYPGVTVEKYVGQVQCDRERTVELIDLPGVHGFSARTLDERVTRDVLEGHVEDLPAPDAVVLIVDCTRLESQLMLVEPVLKLEIPTLLVLNMWDELEERGGNLNEMELADLLGVEVVKTNARVGLGVERVKEFLSGVEVSERGLPPPVRVLSNVPRGVPLPMIDAFTARRRRLDKVVDRASFVSPGPARPTDALDAVFLHRIWGPLVFLTVVVVVFQSIFTWAVPLMDGVELLITSSGEWLASRLADGWFRSLLIDGVWAGVGSVVVFLPQILILFLFLGILEDSGYMARAAVIADRVMYRVGLQGRAFLPLLSGYACAIPAILAARTVEDERDRLATIFITPFMTCSARLPVYALLIAAFIPEGRLLGPFLGYRAAVLLGLYGLGIVAAVVTAFLLKRTLLRAQPGSFVMDLPSYRLPSARSIGLRLLDRSKIFLRRAGSIIFAVAIALWVLTQFPRTDAGPPLIEDSALGRMGQVIEPAIEPLGFDWRIGVGLVTSLAAREVIVGTLGTIYGVEDSTDDSITLQETLRRDLTLPAAIGLLVFFAFALQCMSTVAVMRRETGGWKWPILQFSYMLFLAYSGAFIAVRLF</sequence>
<dbReference type="Pfam" id="PF02421">
    <property type="entry name" value="FeoB_N"/>
    <property type="match status" value="1"/>
</dbReference>
<dbReference type="AlphaFoldDB" id="A0A381PCB0"/>
<name>A0A381PCB0_9ZZZZ</name>
<evidence type="ECO:0000256" key="9">
    <source>
        <dbReference type="ARBA" id="ARBA00023065"/>
    </source>
</evidence>
<dbReference type="SUPFAM" id="SSF52540">
    <property type="entry name" value="P-loop containing nucleoside triphosphate hydrolases"/>
    <property type="match status" value="1"/>
</dbReference>
<keyword evidence="2" id="KW-0813">Transport</keyword>
<keyword evidence="6" id="KW-0547">Nucleotide-binding</keyword>
<dbReference type="NCBIfam" id="TIGR00231">
    <property type="entry name" value="small_GTP"/>
    <property type="match status" value="1"/>
</dbReference>
<dbReference type="Pfam" id="PF07670">
    <property type="entry name" value="Gate"/>
    <property type="match status" value="2"/>
</dbReference>
<dbReference type="InterPro" id="IPR005225">
    <property type="entry name" value="Small_GTP-bd"/>
</dbReference>
<keyword evidence="9" id="KW-0406">Ion transport</keyword>
<protein>
    <recommendedName>
        <fullName evidence="13">FeoB-type G domain-containing protein</fullName>
    </recommendedName>
</protein>
<dbReference type="InterPro" id="IPR050860">
    <property type="entry name" value="FeoB_GTPase"/>
</dbReference>
<feature type="transmembrane region" description="Helical" evidence="12">
    <location>
        <begin position="481"/>
        <end position="500"/>
    </location>
</feature>
<evidence type="ECO:0000256" key="11">
    <source>
        <dbReference type="ARBA" id="ARBA00023136"/>
    </source>
</evidence>
<reference evidence="14" key="1">
    <citation type="submission" date="2018-05" db="EMBL/GenBank/DDBJ databases">
        <authorList>
            <person name="Lanie J.A."/>
            <person name="Ng W.-L."/>
            <person name="Kazmierczak K.M."/>
            <person name="Andrzejewski T.M."/>
            <person name="Davidsen T.M."/>
            <person name="Wayne K.J."/>
            <person name="Tettelin H."/>
            <person name="Glass J.I."/>
            <person name="Rusch D."/>
            <person name="Podicherti R."/>
            <person name="Tsui H.-C.T."/>
            <person name="Winkler M.E."/>
        </authorList>
    </citation>
    <scope>NUCLEOTIDE SEQUENCE</scope>
</reference>
<evidence type="ECO:0000313" key="14">
    <source>
        <dbReference type="EMBL" id="SUZ63133.1"/>
    </source>
</evidence>
<evidence type="ECO:0000256" key="5">
    <source>
        <dbReference type="ARBA" id="ARBA00022692"/>
    </source>
</evidence>
<dbReference type="InterPro" id="IPR003373">
    <property type="entry name" value="Fe2_transport_prot-B"/>
</dbReference>
<keyword evidence="3" id="KW-1003">Cell membrane</keyword>
<evidence type="ECO:0000256" key="7">
    <source>
        <dbReference type="ARBA" id="ARBA00022989"/>
    </source>
</evidence>
<feature type="transmembrane region" description="Helical" evidence="12">
    <location>
        <begin position="384"/>
        <end position="408"/>
    </location>
</feature>
<evidence type="ECO:0000256" key="4">
    <source>
        <dbReference type="ARBA" id="ARBA00022496"/>
    </source>
</evidence>
<feature type="transmembrane region" description="Helical" evidence="12">
    <location>
        <begin position="248"/>
        <end position="270"/>
    </location>
</feature>
<keyword evidence="11 12" id="KW-0472">Membrane</keyword>
<dbReference type="InterPro" id="IPR030389">
    <property type="entry name" value="G_FEOB_dom"/>
</dbReference>
<evidence type="ECO:0000256" key="2">
    <source>
        <dbReference type="ARBA" id="ARBA00022448"/>
    </source>
</evidence>
<evidence type="ECO:0000256" key="3">
    <source>
        <dbReference type="ARBA" id="ARBA00022475"/>
    </source>
</evidence>
<organism evidence="14">
    <name type="scientific">marine metagenome</name>
    <dbReference type="NCBI Taxonomy" id="408172"/>
    <lineage>
        <taxon>unclassified sequences</taxon>
        <taxon>metagenomes</taxon>
        <taxon>ecological metagenomes</taxon>
    </lineage>
</organism>
<evidence type="ECO:0000256" key="1">
    <source>
        <dbReference type="ARBA" id="ARBA00004651"/>
    </source>
</evidence>
<keyword evidence="4" id="KW-0410">Iron transport</keyword>
<feature type="transmembrane region" description="Helical" evidence="12">
    <location>
        <begin position="581"/>
        <end position="603"/>
    </location>
</feature>
<keyword evidence="10" id="KW-0342">GTP-binding</keyword>